<comment type="caution">
    <text evidence="2">The sequence shown here is derived from an EMBL/GenBank/DDBJ whole genome shotgun (WGS) entry which is preliminary data.</text>
</comment>
<proteinExistence type="predicted"/>
<evidence type="ECO:0000256" key="1">
    <source>
        <dbReference type="SAM" id="MobiDB-lite"/>
    </source>
</evidence>
<dbReference type="Proteomes" id="UP000645966">
    <property type="component" value="Unassembled WGS sequence"/>
</dbReference>
<evidence type="ECO:0000313" key="2">
    <source>
        <dbReference type="EMBL" id="MBI8989360.1"/>
    </source>
</evidence>
<gene>
    <name evidence="2" type="ORF">JDV75_06235</name>
</gene>
<feature type="compositionally biased region" description="Basic and acidic residues" evidence="1">
    <location>
        <begin position="40"/>
        <end position="58"/>
    </location>
</feature>
<organism evidence="2 3">
    <name type="scientific">Corynebacterium meridianum</name>
    <dbReference type="NCBI Taxonomy" id="2765363"/>
    <lineage>
        <taxon>Bacteria</taxon>
        <taxon>Bacillati</taxon>
        <taxon>Actinomycetota</taxon>
        <taxon>Actinomycetes</taxon>
        <taxon>Mycobacteriales</taxon>
        <taxon>Corynebacteriaceae</taxon>
        <taxon>Corynebacterium</taxon>
    </lineage>
</organism>
<keyword evidence="3" id="KW-1185">Reference proteome</keyword>
<sequence>MDPVTPEDRKWYYNPETGEVSVGKQGSWTNRMGPYDTEEEARHAMDIAEQRNREADSFDREDDSWGEAPSWEKDAGN</sequence>
<dbReference type="RefSeq" id="WP_198738350.1">
    <property type="nucleotide sequence ID" value="NZ_JAEIOS010000011.1"/>
</dbReference>
<dbReference type="EMBL" id="JAEIOS010000011">
    <property type="protein sequence ID" value="MBI8989360.1"/>
    <property type="molecule type" value="Genomic_DNA"/>
</dbReference>
<reference evidence="2" key="1">
    <citation type="submission" date="2020-12" db="EMBL/GenBank/DDBJ databases">
        <title>Genome public.</title>
        <authorList>
            <person name="Sun Q."/>
        </authorList>
    </citation>
    <scope>NUCLEOTIDE SEQUENCE</scope>
    <source>
        <strain evidence="2">CCM 8863</strain>
    </source>
</reference>
<dbReference type="AlphaFoldDB" id="A0A934M8Q2"/>
<name>A0A934M8Q2_9CORY</name>
<evidence type="ECO:0000313" key="3">
    <source>
        <dbReference type="Proteomes" id="UP000645966"/>
    </source>
</evidence>
<feature type="region of interest" description="Disordered" evidence="1">
    <location>
        <begin position="1"/>
        <end position="77"/>
    </location>
</feature>
<evidence type="ECO:0008006" key="4">
    <source>
        <dbReference type="Google" id="ProtNLM"/>
    </source>
</evidence>
<accession>A0A934M8Q2</accession>
<protein>
    <recommendedName>
        <fullName evidence="4">SPOR domain-containing protein</fullName>
    </recommendedName>
</protein>
<feature type="compositionally biased region" description="Basic and acidic residues" evidence="1">
    <location>
        <begin position="1"/>
        <end position="11"/>
    </location>
</feature>